<name>A0A8D2KQV5_VARKO</name>
<reference evidence="11" key="1">
    <citation type="submission" date="2025-08" db="UniProtKB">
        <authorList>
            <consortium name="Ensembl"/>
        </authorList>
    </citation>
    <scope>IDENTIFICATION</scope>
</reference>
<comment type="similarity">
    <text evidence="8">Belongs to the CFAP43 family.</text>
</comment>
<feature type="coiled-coil region" evidence="10">
    <location>
        <begin position="1051"/>
        <end position="1096"/>
    </location>
</feature>
<dbReference type="InterPro" id="IPR036322">
    <property type="entry name" value="WD40_repeat_dom_sf"/>
</dbReference>
<dbReference type="PANTHER" id="PTHR14885:SF1">
    <property type="entry name" value="CILIA- AND FLAGELLA-ASSOCIATED PROTEIN 43"/>
    <property type="match status" value="1"/>
</dbReference>
<feature type="coiled-coil region" evidence="10">
    <location>
        <begin position="1392"/>
        <end position="1419"/>
    </location>
</feature>
<organism evidence="11 12">
    <name type="scientific">Varanus komodoensis</name>
    <name type="common">Komodo dragon</name>
    <dbReference type="NCBI Taxonomy" id="61221"/>
    <lineage>
        <taxon>Eukaryota</taxon>
        <taxon>Metazoa</taxon>
        <taxon>Chordata</taxon>
        <taxon>Craniata</taxon>
        <taxon>Vertebrata</taxon>
        <taxon>Euteleostomi</taxon>
        <taxon>Lepidosauria</taxon>
        <taxon>Squamata</taxon>
        <taxon>Bifurcata</taxon>
        <taxon>Unidentata</taxon>
        <taxon>Episquamata</taxon>
        <taxon>Toxicofera</taxon>
        <taxon>Anguimorpha</taxon>
        <taxon>Paleoanguimorpha</taxon>
        <taxon>Varanoidea</taxon>
        <taxon>Varanidae</taxon>
        <taxon>Varanus</taxon>
    </lineage>
</organism>
<keyword evidence="7" id="KW-0966">Cell projection</keyword>
<dbReference type="Ensembl" id="ENSVKKT00000000573.1">
    <property type="protein sequence ID" value="ENSVKKP00000000552.1"/>
    <property type="gene ID" value="ENSVKKG00000000422.1"/>
</dbReference>
<dbReference type="InterPro" id="IPR001680">
    <property type="entry name" value="WD40_rpt"/>
</dbReference>
<evidence type="ECO:0000313" key="12">
    <source>
        <dbReference type="Proteomes" id="UP000694545"/>
    </source>
</evidence>
<evidence type="ECO:0000256" key="1">
    <source>
        <dbReference type="ARBA" id="ARBA00004430"/>
    </source>
</evidence>
<keyword evidence="2" id="KW-0963">Cytoplasm</keyword>
<keyword evidence="4" id="KW-0677">Repeat</keyword>
<dbReference type="SMART" id="SM00320">
    <property type="entry name" value="WD40"/>
    <property type="match status" value="7"/>
</dbReference>
<keyword evidence="6" id="KW-0206">Cytoskeleton</keyword>
<evidence type="ECO:0000256" key="3">
    <source>
        <dbReference type="ARBA" id="ARBA00022574"/>
    </source>
</evidence>
<evidence type="ECO:0000256" key="8">
    <source>
        <dbReference type="ARBA" id="ARBA00023605"/>
    </source>
</evidence>
<dbReference type="Pfam" id="PF25828">
    <property type="entry name" value="CC_Cfap43"/>
    <property type="match status" value="1"/>
</dbReference>
<evidence type="ECO:0000256" key="2">
    <source>
        <dbReference type="ARBA" id="ARBA00022490"/>
    </source>
</evidence>
<accession>A0A8D2KQV5</accession>
<dbReference type="PANTHER" id="PTHR14885">
    <property type="entry name" value="CILIA- AND FLAGELLA-ASSOCIATED PROTEIN 43-RELATED"/>
    <property type="match status" value="1"/>
</dbReference>
<dbReference type="GO" id="GO:0007288">
    <property type="term" value="P:sperm axoneme assembly"/>
    <property type="evidence" value="ECO:0007669"/>
    <property type="project" value="TreeGrafter"/>
</dbReference>
<evidence type="ECO:0000256" key="9">
    <source>
        <dbReference type="ARBA" id="ARBA00023662"/>
    </source>
</evidence>
<feature type="coiled-coil region" evidence="10">
    <location>
        <begin position="745"/>
        <end position="774"/>
    </location>
</feature>
<sequence length="1563" mass="180542">MALYQPEVYMYQEGPIVTLTFFFFPRWVQGFSNRNIGFVNSRTVCYPCGNYIIFINIDTQERSFLRCRHGSIGAFAVNANQNVVAFSDRQLTPAICIYSFPGLKKVAKLKGQASLDYSLLAFSYASPYLASYSSLPEFSLSIWNWHEKVLLCSQSLPGMEVSAMSFNPMSWHQLCMCNGTSVTLWNIERNNEEHILKPVRLPAEDGSLMNEENSFFSHPNVSDPYFGPLLPNSAIAGLVGDEAETFKPKDDIQPCVHPTVHCWTPTSDLYMGCEEGYFLKIGADTFKAVIVNQKLSPDAKGRREALNVVLLAMALHKDGLYAGGNDGCVRCYKLKGTTFQTEDCLEMNEPITNLVFSPDYIYLLVETEKGSVCIFNPNESEVVTLLLDASISPFVGADFIVPGTKHCVVRNYHFYQIHLLPPQVTAMACSQSSHSLAVGTKKGQICFVDLTDVESPRMVHRVLLSEVPVQFLHYEQSGQFLITSTTDGNIFILNAMPSAFFAVLGCVGNIKAFVDIYFLYMIVIIVGRYDSRINFLVTRESSENEECITERGILKDSVIHKRTYELDYPLTSLVMRKDSTVFGYASQAPFICKYLLSTKVFTVSEKKISSKQFGRAFLRLSYHGKWLASASESGLLFIHDTSKYCHSYNGRGIRSLAFSMDGQLMLVNGVQDGALVCLKWKYPTSSIVRVDGNCSLKISGELQLSHHCFMCICIPYSLIFFVLFLKIQIQEMMLENSMVPKIEKLDQQEFNLDIEEQEKQQLHSEEEVERVRKDIEMENLANCYLRELIKRECWDAMSVKGRSVKTFHSSCEVHNFPLKERSTEERQMLERVLYLKKIESADLKLRRTIVEFESQSSVLKEEGEKAEEEEEKVDALVGSLSSQYDGDTSVLYNQLELHTREEKINQIILLRDIIHSVKSSFNKEFDSVCRMKEMEIARVKERNVRISEILHQLDIQEEIWMPTFTDNEKPDRALIVQDSEVLAWHRKTYNDGASVPFLHYLLFHHGFQGDNARERGLMDMMNGVLEIKKEDILKMEIPAPSFAAKEEALWNEDERKIYKEYEKKVKELNEEREKHRKILETELRKLQASIQETTQSFDEIVNRLFEKKVKCEMVVYQEELKITNLLYSLLLDEELSTREAGLYHYLNKKRKQKALSNEALKASRAEVEAYREAYDILIAEDKLMERGFRKEFSDFPTHHIDQLFKLYKRRPRALKTKIHADATNPYGDRPGSAKAQQDALTHLMKSIDEMDEPENRPEGLDLVSWERFCAARRIKVESEQQIKQKALTLAEMQTFLQKRTEDDEQLRKDIEHVFTELNLLREEKMRFQLDLMVQFLFKQGQVELEGTNLIPDYTDAILINRSIIEELNSVIRAQGERKVASMVESKDFRKGIFQLEWEHKKMQMQVEDLNQKARDIQKLNVTKDHQIFLSVINYDSRINHEVSIMEGTLNFLDKVHKKNMQQREKVIKELEKQISLKDLANQKLSKELQEMLVAVSERRHIHDATDSELLNQKMAKEHYEDILQRQQLVDLAKAQAQELTILQAEVERLRMRTFPAFFDVQEF</sequence>
<dbReference type="Gene3D" id="2.130.10.10">
    <property type="entry name" value="YVTN repeat-like/Quinoprotein amine dehydrogenase"/>
    <property type="match status" value="3"/>
</dbReference>
<evidence type="ECO:0000256" key="4">
    <source>
        <dbReference type="ARBA" id="ARBA00022737"/>
    </source>
</evidence>
<dbReference type="SUPFAM" id="SSF50978">
    <property type="entry name" value="WD40 repeat-like"/>
    <property type="match status" value="1"/>
</dbReference>
<keyword evidence="3" id="KW-0853">WD repeat</keyword>
<reference evidence="11" key="2">
    <citation type="submission" date="2025-09" db="UniProtKB">
        <authorList>
            <consortium name="Ensembl"/>
        </authorList>
    </citation>
    <scope>IDENTIFICATION</scope>
</reference>
<evidence type="ECO:0000256" key="6">
    <source>
        <dbReference type="ARBA" id="ARBA00023212"/>
    </source>
</evidence>
<keyword evidence="12" id="KW-1185">Reference proteome</keyword>
<evidence type="ECO:0000256" key="7">
    <source>
        <dbReference type="ARBA" id="ARBA00023273"/>
    </source>
</evidence>
<dbReference type="OMA" id="WNWESNV"/>
<evidence type="ECO:0000256" key="5">
    <source>
        <dbReference type="ARBA" id="ARBA00023054"/>
    </source>
</evidence>
<proteinExistence type="inferred from homology"/>
<evidence type="ECO:0000256" key="10">
    <source>
        <dbReference type="SAM" id="Coils"/>
    </source>
</evidence>
<dbReference type="InterPro" id="IPR015943">
    <property type="entry name" value="WD40/YVTN_repeat-like_dom_sf"/>
</dbReference>
<dbReference type="Proteomes" id="UP000694545">
    <property type="component" value="Unplaced"/>
</dbReference>
<evidence type="ECO:0000313" key="11">
    <source>
        <dbReference type="Ensembl" id="ENSVKKP00000000552.1"/>
    </source>
</evidence>
<comment type="subcellular location">
    <subcellularLocation>
        <location evidence="1">Cytoplasm</location>
        <location evidence="1">Cytoskeleton</location>
        <location evidence="1">Cilium axoneme</location>
    </subcellularLocation>
</comment>
<dbReference type="GO" id="GO:0005930">
    <property type="term" value="C:axoneme"/>
    <property type="evidence" value="ECO:0007669"/>
    <property type="project" value="UniProtKB-SubCell"/>
</dbReference>
<protein>
    <recommendedName>
        <fullName evidence="9">Cilia- and flagella-associated protein 43</fullName>
    </recommendedName>
</protein>
<keyword evidence="5 10" id="KW-0175">Coiled coil</keyword>